<evidence type="ECO:0000313" key="17">
    <source>
        <dbReference type="Proteomes" id="UP001107961"/>
    </source>
</evidence>
<keyword evidence="11 14" id="KW-0460">Magnesium</keyword>
<keyword evidence="9 14" id="KW-0686">Riboflavin biosynthesis</keyword>
<dbReference type="FunFam" id="3.90.870.10:FF:000001">
    <property type="entry name" value="Riboflavin biosynthesis protein RibBA"/>
    <property type="match status" value="1"/>
</dbReference>
<evidence type="ECO:0000256" key="4">
    <source>
        <dbReference type="ARBA" id="ARBA00004904"/>
    </source>
</evidence>
<evidence type="ECO:0000256" key="7">
    <source>
        <dbReference type="ARBA" id="ARBA00012153"/>
    </source>
</evidence>
<evidence type="ECO:0000313" key="16">
    <source>
        <dbReference type="EMBL" id="MCE7507212.1"/>
    </source>
</evidence>
<sequence length="370" mass="40487">MQLNSVEELIEDIRQGRMVILMDDEDRENEGDLVMAAEHVTAEAINFMAKYGRGLICMPMSKERCEQLDLPLMVRANGSGFGTKFTVSIEAREGVTTGISAADRARTVQAAAARDAKASDIVQPGHIFPLMAEPGGVLRRAGHTEASCDLAMMAGCEPAGVICEVMNEDGSMARRPDLEAFAQEHGLKIGTIADLIQYRALNEQTVEQVSEHPLETWYGDFRLVAFRDTVDGHVHVALVKGEITEDREVTVRVHQVDPLRDLMSAKIDGRTGWNMHRVLDAVSRAECGVVIILGQDDEAAAPTLNRIEAFFDGTATQPKGQSRAYRNIGTGSQILTALGVRKMRLLSSPMKFNALSGFGLEIVEYVDAEQ</sequence>
<dbReference type="AlphaFoldDB" id="A0A9Q3ZGF6"/>
<name>A0A9Q3ZGF6_9GAMM</name>
<dbReference type="GO" id="GO:0003935">
    <property type="term" value="F:GTP cyclohydrolase II activity"/>
    <property type="evidence" value="ECO:0007669"/>
    <property type="project" value="TreeGrafter"/>
</dbReference>
<accession>A0A9Q3ZGF6</accession>
<evidence type="ECO:0000256" key="9">
    <source>
        <dbReference type="ARBA" id="ARBA00022619"/>
    </source>
</evidence>
<dbReference type="GeneID" id="94685594"/>
<evidence type="ECO:0000256" key="13">
    <source>
        <dbReference type="ARBA" id="ARBA00023239"/>
    </source>
</evidence>
<dbReference type="EC" id="4.1.99.12" evidence="7 14"/>
<evidence type="ECO:0000256" key="14">
    <source>
        <dbReference type="HAMAP-Rule" id="MF_00180"/>
    </source>
</evidence>
<comment type="cofactor">
    <cofactor evidence="14">
        <name>Mg(2+)</name>
        <dbReference type="ChEBI" id="CHEBI:18420"/>
    </cofactor>
    <cofactor evidence="14">
        <name>Mn(2+)</name>
        <dbReference type="ChEBI" id="CHEBI:29035"/>
    </cofactor>
    <text evidence="14">Binds 2 divalent metal cations per subunit. Magnesium or manganese.</text>
</comment>
<dbReference type="EMBL" id="JAJVKT010000001">
    <property type="protein sequence ID" value="MCE7507212.1"/>
    <property type="molecule type" value="Genomic_DNA"/>
</dbReference>
<evidence type="ECO:0000256" key="12">
    <source>
        <dbReference type="ARBA" id="ARBA00023211"/>
    </source>
</evidence>
<feature type="binding site" evidence="14">
    <location>
        <position position="28"/>
    </location>
    <ligand>
        <name>Mg(2+)</name>
        <dbReference type="ChEBI" id="CHEBI:18420"/>
        <label>2</label>
    </ligand>
</feature>
<dbReference type="SUPFAM" id="SSF55821">
    <property type="entry name" value="YrdC/RibB"/>
    <property type="match status" value="1"/>
</dbReference>
<comment type="catalytic activity">
    <reaction evidence="1 14">
        <text>D-ribulose 5-phosphate = (2S)-2-hydroxy-3-oxobutyl phosphate + formate + H(+)</text>
        <dbReference type="Rhea" id="RHEA:18457"/>
        <dbReference type="ChEBI" id="CHEBI:15378"/>
        <dbReference type="ChEBI" id="CHEBI:15740"/>
        <dbReference type="ChEBI" id="CHEBI:58121"/>
        <dbReference type="ChEBI" id="CHEBI:58830"/>
        <dbReference type="EC" id="4.1.99.12"/>
    </reaction>
</comment>
<proteinExistence type="inferred from homology"/>
<evidence type="ECO:0000256" key="3">
    <source>
        <dbReference type="ARBA" id="ARBA00002284"/>
    </source>
</evidence>
<keyword evidence="17" id="KW-1185">Reference proteome</keyword>
<protein>
    <recommendedName>
        <fullName evidence="8 14">3,4-dihydroxy-2-butanone 4-phosphate synthase</fullName>
        <shortName evidence="14">DHBP synthase</shortName>
        <ecNumber evidence="7 14">4.1.99.12</ecNumber>
    </recommendedName>
</protein>
<dbReference type="Pfam" id="PF00926">
    <property type="entry name" value="DHBP_synthase"/>
    <property type="match status" value="1"/>
</dbReference>
<dbReference type="InterPro" id="IPR000422">
    <property type="entry name" value="DHBP_synthase_RibB"/>
</dbReference>
<dbReference type="GO" id="GO:0009231">
    <property type="term" value="P:riboflavin biosynthetic process"/>
    <property type="evidence" value="ECO:0007669"/>
    <property type="project" value="UniProtKB-UniRule"/>
</dbReference>
<evidence type="ECO:0000256" key="8">
    <source>
        <dbReference type="ARBA" id="ARBA00018836"/>
    </source>
</evidence>
<dbReference type="Pfam" id="PF00925">
    <property type="entry name" value="GTP_cyclohydro2"/>
    <property type="match status" value="1"/>
</dbReference>
<dbReference type="GO" id="GO:0008686">
    <property type="term" value="F:3,4-dihydroxy-2-butanone-4-phosphate synthase activity"/>
    <property type="evidence" value="ECO:0007669"/>
    <property type="project" value="UniProtKB-UniRule"/>
</dbReference>
<feature type="binding site" evidence="14">
    <location>
        <position position="32"/>
    </location>
    <ligand>
        <name>D-ribulose 5-phosphate</name>
        <dbReference type="ChEBI" id="CHEBI:58121"/>
    </ligand>
</feature>
<evidence type="ECO:0000256" key="11">
    <source>
        <dbReference type="ARBA" id="ARBA00022842"/>
    </source>
</evidence>
<feature type="binding site" evidence="14">
    <location>
        <begin position="140"/>
        <end position="144"/>
    </location>
    <ligand>
        <name>D-ribulose 5-phosphate</name>
        <dbReference type="ChEBI" id="CHEBI:58121"/>
    </ligand>
</feature>
<comment type="similarity">
    <text evidence="5">In the N-terminal section; belongs to the DHBP synthase family.</text>
</comment>
<keyword evidence="12 14" id="KW-0464">Manganese</keyword>
<feature type="binding site" evidence="14">
    <location>
        <position position="143"/>
    </location>
    <ligand>
        <name>Mg(2+)</name>
        <dbReference type="ChEBI" id="CHEBI:18420"/>
        <label>2</label>
    </ligand>
</feature>
<organism evidence="16 17">
    <name type="scientific">Alloalcanivorax xenomutans</name>
    <dbReference type="NCBI Taxonomy" id="1094342"/>
    <lineage>
        <taxon>Bacteria</taxon>
        <taxon>Pseudomonadati</taxon>
        <taxon>Pseudomonadota</taxon>
        <taxon>Gammaproteobacteria</taxon>
        <taxon>Oceanospirillales</taxon>
        <taxon>Alcanivoracaceae</taxon>
        <taxon>Alloalcanivorax</taxon>
    </lineage>
</organism>
<dbReference type="NCBIfam" id="NF010626">
    <property type="entry name" value="PRK14019.1"/>
    <property type="match status" value="1"/>
</dbReference>
<dbReference type="Gene3D" id="3.90.870.10">
    <property type="entry name" value="DHBP synthase"/>
    <property type="match status" value="1"/>
</dbReference>
<evidence type="ECO:0000256" key="2">
    <source>
        <dbReference type="ARBA" id="ARBA00001936"/>
    </source>
</evidence>
<dbReference type="KEGG" id="axe:P40_04055"/>
<dbReference type="PANTHER" id="PTHR21327:SF34">
    <property type="entry name" value="3,4-DIHYDROXY-2-BUTANONE 4-PHOSPHATE SYNTHASE"/>
    <property type="match status" value="1"/>
</dbReference>
<comment type="pathway">
    <text evidence="4 14">Cofactor biosynthesis; riboflavin biosynthesis; 2-hydroxy-3-oxobutyl phosphate from D-ribulose 5-phosphate: step 1/1.</text>
</comment>
<evidence type="ECO:0000256" key="5">
    <source>
        <dbReference type="ARBA" id="ARBA00005520"/>
    </source>
</evidence>
<dbReference type="RefSeq" id="WP_022993777.1">
    <property type="nucleotide sequence ID" value="NZ_CBDDTQ010000003.1"/>
</dbReference>
<dbReference type="PIRSF" id="PIRSF001259">
    <property type="entry name" value="RibA"/>
    <property type="match status" value="1"/>
</dbReference>
<comment type="function">
    <text evidence="3 14">Catalyzes the conversion of D-ribulose 5-phosphate to formate and 3,4-dihydroxy-2-butanone 4-phosphate.</text>
</comment>
<dbReference type="InterPro" id="IPR036144">
    <property type="entry name" value="RibA-like_sf"/>
</dbReference>
<comment type="caution">
    <text evidence="16">The sequence shown here is derived from an EMBL/GenBank/DDBJ whole genome shotgun (WGS) entry which is preliminary data.</text>
</comment>
<evidence type="ECO:0000256" key="10">
    <source>
        <dbReference type="ARBA" id="ARBA00022723"/>
    </source>
</evidence>
<evidence type="ECO:0000256" key="1">
    <source>
        <dbReference type="ARBA" id="ARBA00000141"/>
    </source>
</evidence>
<reference evidence="16" key="1">
    <citation type="submission" date="2022-01" db="EMBL/GenBank/DDBJ databases">
        <authorList>
            <person name="Karlyshev A.V."/>
            <person name="Jaspars M."/>
        </authorList>
    </citation>
    <scope>NUCLEOTIDE SEQUENCE</scope>
    <source>
        <strain evidence="16">AGSA3-2</strain>
    </source>
</reference>
<feature type="site" description="Essential for catalytic activity" evidence="14">
    <location>
        <position position="164"/>
    </location>
</feature>
<dbReference type="InterPro" id="IPR017945">
    <property type="entry name" value="DHBP_synth_RibB-like_a/b_dom"/>
</dbReference>
<evidence type="ECO:0000256" key="6">
    <source>
        <dbReference type="ARBA" id="ARBA00008976"/>
    </source>
</evidence>
<feature type="site" description="Essential for catalytic activity" evidence="14">
    <location>
        <position position="126"/>
    </location>
</feature>
<evidence type="ECO:0000259" key="15">
    <source>
        <dbReference type="Pfam" id="PF00925"/>
    </source>
</evidence>
<dbReference type="NCBIfam" id="TIGR00506">
    <property type="entry name" value="ribB"/>
    <property type="match status" value="1"/>
</dbReference>
<feature type="binding site" evidence="14">
    <location>
        <position position="28"/>
    </location>
    <ligand>
        <name>Mg(2+)</name>
        <dbReference type="ChEBI" id="CHEBI:18420"/>
        <label>1</label>
    </ligand>
</feature>
<comment type="subunit">
    <text evidence="14">Homodimer.</text>
</comment>
<gene>
    <name evidence="14" type="primary">ribB</name>
    <name evidence="16" type="ORF">LZG35_01085</name>
</gene>
<feature type="binding site" evidence="14">
    <location>
        <begin position="27"/>
        <end position="28"/>
    </location>
    <ligand>
        <name>D-ribulose 5-phosphate</name>
        <dbReference type="ChEBI" id="CHEBI:58121"/>
    </ligand>
</feature>
<keyword evidence="13 14" id="KW-0456">Lyase</keyword>
<dbReference type="Proteomes" id="UP001107961">
    <property type="component" value="Unassembled WGS sequence"/>
</dbReference>
<dbReference type="PANTHER" id="PTHR21327">
    <property type="entry name" value="GTP CYCLOHYDROLASE II-RELATED"/>
    <property type="match status" value="1"/>
</dbReference>
<comment type="similarity">
    <text evidence="14">Belongs to the DHBP synthase family.</text>
</comment>
<dbReference type="SUPFAM" id="SSF142695">
    <property type="entry name" value="RibA-like"/>
    <property type="match status" value="1"/>
</dbReference>
<comment type="cofactor">
    <cofactor evidence="2">
        <name>Mn(2+)</name>
        <dbReference type="ChEBI" id="CHEBI:29035"/>
    </cofactor>
</comment>
<keyword evidence="10 14" id="KW-0479">Metal-binding</keyword>
<dbReference type="GO" id="GO:0000287">
    <property type="term" value="F:magnesium ion binding"/>
    <property type="evidence" value="ECO:0007669"/>
    <property type="project" value="UniProtKB-UniRule"/>
</dbReference>
<dbReference type="HAMAP" id="MF_00180">
    <property type="entry name" value="RibB"/>
    <property type="match status" value="1"/>
</dbReference>
<dbReference type="GO" id="GO:0005829">
    <property type="term" value="C:cytosol"/>
    <property type="evidence" value="ECO:0007669"/>
    <property type="project" value="TreeGrafter"/>
</dbReference>
<dbReference type="GO" id="GO:0030145">
    <property type="term" value="F:manganese ion binding"/>
    <property type="evidence" value="ECO:0007669"/>
    <property type="project" value="UniProtKB-UniRule"/>
</dbReference>
<feature type="domain" description="GTP cyclohydrolase II" evidence="15">
    <location>
        <begin position="208"/>
        <end position="366"/>
    </location>
</feature>
<comment type="similarity">
    <text evidence="6">In the C-terminal section; belongs to the GTP cyclohydrolase II family.</text>
</comment>
<dbReference type="InterPro" id="IPR032677">
    <property type="entry name" value="GTP_cyclohydro_II"/>
</dbReference>
<dbReference type="Gene3D" id="3.40.50.10990">
    <property type="entry name" value="GTP cyclohydrolase II"/>
    <property type="match status" value="1"/>
</dbReference>